<dbReference type="PANTHER" id="PTHR41523">
    <property type="entry name" value="TWO-COMPONENT SYSTEM SENSOR PROTEIN"/>
    <property type="match status" value="1"/>
</dbReference>
<reference evidence="14" key="1">
    <citation type="submission" date="2016-10" db="EMBL/GenBank/DDBJ databases">
        <authorList>
            <person name="Varghese N."/>
            <person name="Submissions S."/>
        </authorList>
    </citation>
    <scope>NUCLEOTIDE SEQUENCE [LARGE SCALE GENOMIC DNA]</scope>
    <source>
        <strain evidence="14">DSM 24740</strain>
    </source>
</reference>
<evidence type="ECO:0000256" key="7">
    <source>
        <dbReference type="ARBA" id="ARBA00022840"/>
    </source>
</evidence>
<dbReference type="InterPro" id="IPR003594">
    <property type="entry name" value="HATPase_dom"/>
</dbReference>
<dbReference type="InParanoid" id="A0A1H8ZFR0"/>
<keyword evidence="7" id="KW-0067">ATP-binding</keyword>
<dbReference type="Gene3D" id="1.25.40.10">
    <property type="entry name" value="Tetratricopeptide repeat domain"/>
    <property type="match status" value="2"/>
</dbReference>
<keyword evidence="9" id="KW-0472">Membrane</keyword>
<feature type="transmembrane region" description="Helical" evidence="9">
    <location>
        <begin position="412"/>
        <end position="433"/>
    </location>
</feature>
<evidence type="ECO:0000256" key="1">
    <source>
        <dbReference type="ARBA" id="ARBA00000085"/>
    </source>
</evidence>
<dbReference type="STRING" id="478744.SAMN05444359_101306"/>
<keyword evidence="4" id="KW-0808">Transferase</keyword>
<accession>A0A1H8ZFR0</accession>
<dbReference type="Gene3D" id="3.30.450.20">
    <property type="entry name" value="PAS domain"/>
    <property type="match status" value="1"/>
</dbReference>
<dbReference type="GO" id="GO:0004673">
    <property type="term" value="F:protein histidine kinase activity"/>
    <property type="evidence" value="ECO:0007669"/>
    <property type="project" value="UniProtKB-EC"/>
</dbReference>
<feature type="signal peptide" evidence="10">
    <location>
        <begin position="1"/>
        <end position="29"/>
    </location>
</feature>
<feature type="domain" description="Signal transduction histidine kinase subgroup 2 dimerisation and phosphoacceptor" evidence="11">
    <location>
        <begin position="459"/>
        <end position="532"/>
    </location>
</feature>
<dbReference type="InterPro" id="IPR011495">
    <property type="entry name" value="Sig_transdc_His_kin_sub2_dim/P"/>
</dbReference>
<keyword evidence="8" id="KW-0175">Coiled coil</keyword>
<dbReference type="Gene3D" id="3.30.565.10">
    <property type="entry name" value="Histidine kinase-like ATPase, C-terminal domain"/>
    <property type="match status" value="1"/>
</dbReference>
<evidence type="ECO:0000259" key="11">
    <source>
        <dbReference type="Pfam" id="PF07568"/>
    </source>
</evidence>
<dbReference type="SUPFAM" id="SSF48452">
    <property type="entry name" value="TPR-like"/>
    <property type="match status" value="2"/>
</dbReference>
<proteinExistence type="predicted"/>
<keyword evidence="3" id="KW-0597">Phosphoprotein</keyword>
<keyword evidence="14" id="KW-1185">Reference proteome</keyword>
<evidence type="ECO:0000313" key="13">
    <source>
        <dbReference type="EMBL" id="SEP63201.1"/>
    </source>
</evidence>
<evidence type="ECO:0000313" key="14">
    <source>
        <dbReference type="Proteomes" id="UP000199021"/>
    </source>
</evidence>
<evidence type="ECO:0000259" key="12">
    <source>
        <dbReference type="Pfam" id="PF13581"/>
    </source>
</evidence>
<keyword evidence="6 13" id="KW-0418">Kinase</keyword>
<dbReference type="SMART" id="SM00028">
    <property type="entry name" value="TPR"/>
    <property type="match status" value="4"/>
</dbReference>
<evidence type="ECO:0000256" key="6">
    <source>
        <dbReference type="ARBA" id="ARBA00022777"/>
    </source>
</evidence>
<dbReference type="AlphaFoldDB" id="A0A1H8ZFR0"/>
<organism evidence="13 14">
    <name type="scientific">Neolewinella agarilytica</name>
    <dbReference type="NCBI Taxonomy" id="478744"/>
    <lineage>
        <taxon>Bacteria</taxon>
        <taxon>Pseudomonadati</taxon>
        <taxon>Bacteroidota</taxon>
        <taxon>Saprospiria</taxon>
        <taxon>Saprospirales</taxon>
        <taxon>Lewinellaceae</taxon>
        <taxon>Neolewinella</taxon>
    </lineage>
</organism>
<dbReference type="OrthoDB" id="9767435at2"/>
<comment type="catalytic activity">
    <reaction evidence="1">
        <text>ATP + protein L-histidine = ADP + protein N-phospho-L-histidine.</text>
        <dbReference type="EC" id="2.7.13.3"/>
    </reaction>
</comment>
<dbReference type="InterPro" id="IPR019734">
    <property type="entry name" value="TPR_rpt"/>
</dbReference>
<gene>
    <name evidence="13" type="ORF">SAMN05444359_101306</name>
</gene>
<name>A0A1H8ZFR0_9BACT</name>
<dbReference type="GO" id="GO:0005524">
    <property type="term" value="F:ATP binding"/>
    <property type="evidence" value="ECO:0007669"/>
    <property type="project" value="UniProtKB-KW"/>
</dbReference>
<evidence type="ECO:0000256" key="2">
    <source>
        <dbReference type="ARBA" id="ARBA00012438"/>
    </source>
</evidence>
<keyword evidence="9" id="KW-1133">Transmembrane helix</keyword>
<feature type="coiled-coil region" evidence="8">
    <location>
        <begin position="358"/>
        <end position="398"/>
    </location>
</feature>
<dbReference type="Pfam" id="PF13424">
    <property type="entry name" value="TPR_12"/>
    <property type="match status" value="1"/>
</dbReference>
<protein>
    <recommendedName>
        <fullName evidence="2">histidine kinase</fullName>
        <ecNumber evidence="2">2.7.13.3</ecNumber>
    </recommendedName>
</protein>
<dbReference type="Pfam" id="PF13374">
    <property type="entry name" value="TPR_10"/>
    <property type="match status" value="1"/>
</dbReference>
<sequence length="650" mass="72798">MSAIFTHRGLFHCSVILLLCTCGSASLFAQLNKDPLKIFRDSVHLRISTLESDSSILVEYITLAARHRNPDTARARAYLDTAAQMVNRNPNPFDIGGLEYERTRFLRRVNEAGKARASINKAIEAYAQIDSTKFLSQCYGVSAEMHLRAGEVDKSIEQYQKSIELARSINDPRQEATMLNSLGLLHRRVGNLDEALEYLVVAGEKAEELGESRVVASAINNRAIIHKTRREFPEALLLYKRAMELALAETPLDEMGVGYVHNNLSGVYKEMGQPERALVESRLAYDIFSRLGGPREQCAALIGMGVNLADLDRFQEAIPSYQKAITIGKDYNMFQVAALKGIAQAYKGLRQLDSTVHYLELEANLRQEIKEKERIKVLADMEGKYQTAEKQREIDKLEYEEKLSQARIQRQGWIIGLGLLALSIVSFLLYRVFQQRQRISEQRQQLSKSLKDKETLLKEIHHRVKNNLQMVSSLLSLQSRYVSDDTAVAALKMGNSRVRSMALIHQKLYMSDEVSTTVKAGEYLQKLLDELVGNLTPPGLALTTSTDLEDLELDIDTMIPMGLIANELVTNSLKYAFKDRQKGTISLSLKRLDGKITLHLSDDGIGTAKNPAEAPESFGYLLINSLSEQLEGELAVDGNDGMKVTLTVPD</sequence>
<evidence type="ECO:0000256" key="9">
    <source>
        <dbReference type="SAM" id="Phobius"/>
    </source>
</evidence>
<dbReference type="RefSeq" id="WP_090165027.1">
    <property type="nucleotide sequence ID" value="NZ_FOFB01000001.1"/>
</dbReference>
<evidence type="ECO:0000256" key="4">
    <source>
        <dbReference type="ARBA" id="ARBA00022679"/>
    </source>
</evidence>
<keyword evidence="5" id="KW-0547">Nucleotide-binding</keyword>
<evidence type="ECO:0000256" key="5">
    <source>
        <dbReference type="ARBA" id="ARBA00022741"/>
    </source>
</evidence>
<dbReference type="InterPro" id="IPR036890">
    <property type="entry name" value="HATPase_C_sf"/>
</dbReference>
<dbReference type="Pfam" id="PF13581">
    <property type="entry name" value="HATPase_c_2"/>
    <property type="match status" value="1"/>
</dbReference>
<feature type="chain" id="PRO_5011755140" description="histidine kinase" evidence="10">
    <location>
        <begin position="30"/>
        <end position="650"/>
    </location>
</feature>
<evidence type="ECO:0000256" key="3">
    <source>
        <dbReference type="ARBA" id="ARBA00022553"/>
    </source>
</evidence>
<dbReference type="EMBL" id="FOFB01000001">
    <property type="protein sequence ID" value="SEP63201.1"/>
    <property type="molecule type" value="Genomic_DNA"/>
</dbReference>
<dbReference type="InterPro" id="IPR011990">
    <property type="entry name" value="TPR-like_helical_dom_sf"/>
</dbReference>
<keyword evidence="9" id="KW-0812">Transmembrane</keyword>
<evidence type="ECO:0000256" key="10">
    <source>
        <dbReference type="SAM" id="SignalP"/>
    </source>
</evidence>
<dbReference type="PANTHER" id="PTHR41523:SF8">
    <property type="entry name" value="ETHYLENE RESPONSE SENSOR PROTEIN"/>
    <property type="match status" value="1"/>
</dbReference>
<keyword evidence="10" id="KW-0732">Signal</keyword>
<dbReference type="SUPFAM" id="SSF55874">
    <property type="entry name" value="ATPase domain of HSP90 chaperone/DNA topoisomerase II/histidine kinase"/>
    <property type="match status" value="1"/>
</dbReference>
<dbReference type="Pfam" id="PF07568">
    <property type="entry name" value="HisKA_2"/>
    <property type="match status" value="1"/>
</dbReference>
<evidence type="ECO:0000256" key="8">
    <source>
        <dbReference type="SAM" id="Coils"/>
    </source>
</evidence>
<dbReference type="EC" id="2.7.13.3" evidence="2"/>
<feature type="domain" description="Histidine kinase/HSP90-like ATPase" evidence="12">
    <location>
        <begin position="550"/>
        <end position="647"/>
    </location>
</feature>
<dbReference type="Proteomes" id="UP000199021">
    <property type="component" value="Unassembled WGS sequence"/>
</dbReference>